<dbReference type="Gene3D" id="4.10.240.10">
    <property type="entry name" value="Zn(2)-C6 fungal-type DNA-binding domain"/>
    <property type="match status" value="1"/>
</dbReference>
<name>A0A2H3K254_WOLCO</name>
<dbReference type="PROSITE" id="PS50048">
    <property type="entry name" value="ZN2_CY6_FUNGAL_2"/>
    <property type="match status" value="1"/>
</dbReference>
<reference evidence="8 9" key="1">
    <citation type="journal article" date="2012" name="Science">
        <title>The Paleozoic origin of enzymatic lignin decomposition reconstructed from 31 fungal genomes.</title>
        <authorList>
            <person name="Floudas D."/>
            <person name="Binder M."/>
            <person name="Riley R."/>
            <person name="Barry K."/>
            <person name="Blanchette R.A."/>
            <person name="Henrissat B."/>
            <person name="Martinez A.T."/>
            <person name="Otillar R."/>
            <person name="Spatafora J.W."/>
            <person name="Yadav J.S."/>
            <person name="Aerts A."/>
            <person name="Benoit I."/>
            <person name="Boyd A."/>
            <person name="Carlson A."/>
            <person name="Copeland A."/>
            <person name="Coutinho P.M."/>
            <person name="de Vries R.P."/>
            <person name="Ferreira P."/>
            <person name="Findley K."/>
            <person name="Foster B."/>
            <person name="Gaskell J."/>
            <person name="Glotzer D."/>
            <person name="Gorecki P."/>
            <person name="Heitman J."/>
            <person name="Hesse C."/>
            <person name="Hori C."/>
            <person name="Igarashi K."/>
            <person name="Jurgens J.A."/>
            <person name="Kallen N."/>
            <person name="Kersten P."/>
            <person name="Kohler A."/>
            <person name="Kuees U."/>
            <person name="Kumar T.K.A."/>
            <person name="Kuo A."/>
            <person name="LaButti K."/>
            <person name="Larrondo L.F."/>
            <person name="Lindquist E."/>
            <person name="Ling A."/>
            <person name="Lombard V."/>
            <person name="Lucas S."/>
            <person name="Lundell T."/>
            <person name="Martin R."/>
            <person name="McLaughlin D.J."/>
            <person name="Morgenstern I."/>
            <person name="Morin E."/>
            <person name="Murat C."/>
            <person name="Nagy L.G."/>
            <person name="Nolan M."/>
            <person name="Ohm R.A."/>
            <person name="Patyshakuliyeva A."/>
            <person name="Rokas A."/>
            <person name="Ruiz-Duenas F.J."/>
            <person name="Sabat G."/>
            <person name="Salamov A."/>
            <person name="Samejima M."/>
            <person name="Schmutz J."/>
            <person name="Slot J.C."/>
            <person name="St John F."/>
            <person name="Stenlid J."/>
            <person name="Sun H."/>
            <person name="Sun S."/>
            <person name="Syed K."/>
            <person name="Tsang A."/>
            <person name="Wiebenga A."/>
            <person name="Young D."/>
            <person name="Pisabarro A."/>
            <person name="Eastwood D.C."/>
            <person name="Martin F."/>
            <person name="Cullen D."/>
            <person name="Grigoriev I.V."/>
            <person name="Hibbett D.S."/>
        </authorList>
    </citation>
    <scope>NUCLEOTIDE SEQUENCE [LARGE SCALE GENOMIC DNA]</scope>
    <source>
        <strain evidence="8 9">MD-104</strain>
    </source>
</reference>
<keyword evidence="2" id="KW-0479">Metal-binding</keyword>
<dbReference type="CDD" id="cd00067">
    <property type="entry name" value="GAL4"/>
    <property type="match status" value="1"/>
</dbReference>
<dbReference type="STRING" id="742152.A0A2H3K254"/>
<feature type="region of interest" description="Disordered" evidence="6">
    <location>
        <begin position="575"/>
        <end position="623"/>
    </location>
</feature>
<feature type="compositionally biased region" description="Polar residues" evidence="6">
    <location>
        <begin position="713"/>
        <end position="729"/>
    </location>
</feature>
<sequence>MDSRTHPSLRPSGASGASTSAQETQPRTSRSPDARAPDAAAEPTTIAFVKGTKRKRLSKACDACHKSKRRCDGTAPCSNCYFASKKCTYTDSSGRPVPAPRNANANPDRPEIPTNDAVPRGGGDPSPPMPHAIANAPERPVVIKKRNRNDRSEQSPVSNSASSAQHSPTSEQIPTTQSKLLDPDTTHELVNLFFAHCNPHRLIFHKPSFSAALSRNRLPEYLVLVVCAVAAPLSKSISARASHARVAGVPFYEEAVSLMFDNAGRLLSEPSLATAQALCLMEMHEVAASHSWTKHYKYFDLALRVLEESLEIHIPDERWRRTASPPAPDALDTYIARECARRCFWLIQCMGWINAIYTYRPMRPRSVEMMTTVRLPIDETTFELAANWSSATSEYLHVAAPRTRYASQFGHVCRILSIYTDVQAAVASNAGPARDIALRNCRRSLESWLESLPAHLRFTAENMEKQEAMFETSSNTGAWCYCFMHSLYPCCYLALAEGEGRLGEPIPWVRAQLGTIFQATGTRAKNTILSACVLWSYSKYHPDDPQLHVWDRDFDRVWGFRVTVVANQWRQAQALERAQAAAHHSPTNGSPQQRETAGTQGHATNHPAGIRQPGNSGAAFHGDVTVPAAGVDHRFDGAAVKSVSQHQRPMFAPDAEVVQAPLLRAQPERVAQLPSLKASGLLDSWRPPSEAFANSLSISQPDERRAVATLLNAPSQPSRNGMPATNYNTAAGLDWLGDKP</sequence>
<feature type="compositionally biased region" description="Polar residues" evidence="6">
    <location>
        <begin position="15"/>
        <end position="28"/>
    </location>
</feature>
<evidence type="ECO:0000256" key="6">
    <source>
        <dbReference type="SAM" id="MobiDB-lite"/>
    </source>
</evidence>
<keyword evidence="5" id="KW-0539">Nucleus</keyword>
<evidence type="ECO:0000256" key="1">
    <source>
        <dbReference type="ARBA" id="ARBA00004123"/>
    </source>
</evidence>
<dbReference type="SUPFAM" id="SSF57701">
    <property type="entry name" value="Zn2/Cys6 DNA-binding domain"/>
    <property type="match status" value="1"/>
</dbReference>
<accession>A0A2H3K254</accession>
<feature type="compositionally biased region" description="Polar residues" evidence="6">
    <location>
        <begin position="585"/>
        <end position="603"/>
    </location>
</feature>
<evidence type="ECO:0000259" key="7">
    <source>
        <dbReference type="PROSITE" id="PS50048"/>
    </source>
</evidence>
<evidence type="ECO:0000256" key="4">
    <source>
        <dbReference type="ARBA" id="ARBA00023163"/>
    </source>
</evidence>
<dbReference type="GO" id="GO:0003677">
    <property type="term" value="F:DNA binding"/>
    <property type="evidence" value="ECO:0007669"/>
    <property type="project" value="InterPro"/>
</dbReference>
<dbReference type="Pfam" id="PF00172">
    <property type="entry name" value="Zn_clus"/>
    <property type="match status" value="1"/>
</dbReference>
<dbReference type="GO" id="GO:0000981">
    <property type="term" value="F:DNA-binding transcription factor activity, RNA polymerase II-specific"/>
    <property type="evidence" value="ECO:0007669"/>
    <property type="project" value="InterPro"/>
</dbReference>
<dbReference type="GO" id="GO:0005634">
    <property type="term" value="C:nucleus"/>
    <property type="evidence" value="ECO:0007669"/>
    <property type="project" value="UniProtKB-SubCell"/>
</dbReference>
<feature type="region of interest" description="Disordered" evidence="6">
    <location>
        <begin position="1"/>
        <end position="51"/>
    </location>
</feature>
<dbReference type="CDD" id="cd12148">
    <property type="entry name" value="fungal_TF_MHR"/>
    <property type="match status" value="1"/>
</dbReference>
<comment type="subcellular location">
    <subcellularLocation>
        <location evidence="1">Nucleus</location>
    </subcellularLocation>
</comment>
<dbReference type="Proteomes" id="UP000218811">
    <property type="component" value="Unassembled WGS sequence"/>
</dbReference>
<gene>
    <name evidence="8" type="ORF">WOLCODRAFT_138836</name>
</gene>
<protein>
    <recommendedName>
        <fullName evidence="7">Zn(2)-C6 fungal-type domain-containing protein</fullName>
    </recommendedName>
</protein>
<dbReference type="EMBL" id="KB468157">
    <property type="protein sequence ID" value="PCH44218.1"/>
    <property type="molecule type" value="Genomic_DNA"/>
</dbReference>
<evidence type="ECO:0000256" key="3">
    <source>
        <dbReference type="ARBA" id="ARBA00023015"/>
    </source>
</evidence>
<evidence type="ECO:0000256" key="5">
    <source>
        <dbReference type="ARBA" id="ARBA00023242"/>
    </source>
</evidence>
<dbReference type="OMA" id="SKPCTYT"/>
<dbReference type="GO" id="GO:0006351">
    <property type="term" value="P:DNA-templated transcription"/>
    <property type="evidence" value="ECO:0007669"/>
    <property type="project" value="InterPro"/>
</dbReference>
<keyword evidence="4" id="KW-0804">Transcription</keyword>
<feature type="region of interest" description="Disordered" evidence="6">
    <location>
        <begin position="90"/>
        <end position="180"/>
    </location>
</feature>
<keyword evidence="9" id="KW-1185">Reference proteome</keyword>
<evidence type="ECO:0000313" key="9">
    <source>
        <dbReference type="Proteomes" id="UP000218811"/>
    </source>
</evidence>
<feature type="region of interest" description="Disordered" evidence="6">
    <location>
        <begin position="713"/>
        <end position="740"/>
    </location>
</feature>
<organism evidence="8 9">
    <name type="scientific">Wolfiporia cocos (strain MD-104)</name>
    <name type="common">Brown rot fungus</name>
    <dbReference type="NCBI Taxonomy" id="742152"/>
    <lineage>
        <taxon>Eukaryota</taxon>
        <taxon>Fungi</taxon>
        <taxon>Dikarya</taxon>
        <taxon>Basidiomycota</taxon>
        <taxon>Agaricomycotina</taxon>
        <taxon>Agaricomycetes</taxon>
        <taxon>Polyporales</taxon>
        <taxon>Phaeolaceae</taxon>
        <taxon>Wolfiporia</taxon>
    </lineage>
</organism>
<dbReference type="InterPro" id="IPR036864">
    <property type="entry name" value="Zn2-C6_fun-type_DNA-bd_sf"/>
</dbReference>
<keyword evidence="3" id="KW-0805">Transcription regulation</keyword>
<dbReference type="OrthoDB" id="2123952at2759"/>
<proteinExistence type="predicted"/>
<dbReference type="InterPro" id="IPR050815">
    <property type="entry name" value="TF_fung"/>
</dbReference>
<dbReference type="PANTHER" id="PTHR47338:SF5">
    <property type="entry name" value="ZN(II)2CYS6 TRANSCRIPTION FACTOR (EUROFUNG)"/>
    <property type="match status" value="1"/>
</dbReference>
<evidence type="ECO:0000256" key="2">
    <source>
        <dbReference type="ARBA" id="ARBA00022723"/>
    </source>
</evidence>
<dbReference type="SMART" id="SM00066">
    <property type="entry name" value="GAL4"/>
    <property type="match status" value="1"/>
</dbReference>
<evidence type="ECO:0000313" key="8">
    <source>
        <dbReference type="EMBL" id="PCH44218.1"/>
    </source>
</evidence>
<dbReference type="PANTHER" id="PTHR47338">
    <property type="entry name" value="ZN(II)2CYS6 TRANSCRIPTION FACTOR (EUROFUNG)-RELATED"/>
    <property type="match status" value="1"/>
</dbReference>
<dbReference type="AlphaFoldDB" id="A0A2H3K254"/>
<dbReference type="GO" id="GO:0008270">
    <property type="term" value="F:zinc ion binding"/>
    <property type="evidence" value="ECO:0007669"/>
    <property type="project" value="InterPro"/>
</dbReference>
<feature type="domain" description="Zn(2)-C6 fungal-type" evidence="7">
    <location>
        <begin position="60"/>
        <end position="89"/>
    </location>
</feature>
<dbReference type="InterPro" id="IPR001138">
    <property type="entry name" value="Zn2Cys6_DnaBD"/>
</dbReference>
<dbReference type="PROSITE" id="PS00463">
    <property type="entry name" value="ZN2_CY6_FUNGAL_1"/>
    <property type="match status" value="1"/>
</dbReference>
<dbReference type="Pfam" id="PF04082">
    <property type="entry name" value="Fungal_trans"/>
    <property type="match status" value="1"/>
</dbReference>
<feature type="compositionally biased region" description="Polar residues" evidence="6">
    <location>
        <begin position="154"/>
        <end position="179"/>
    </location>
</feature>
<dbReference type="InterPro" id="IPR007219">
    <property type="entry name" value="XnlR_reg_dom"/>
</dbReference>